<evidence type="ECO:0000313" key="2">
    <source>
        <dbReference type="Proteomes" id="UP000276133"/>
    </source>
</evidence>
<accession>A0A3M7T4I5</accession>
<dbReference type="AlphaFoldDB" id="A0A3M7T4I5"/>
<dbReference type="Proteomes" id="UP000276133">
    <property type="component" value="Unassembled WGS sequence"/>
</dbReference>
<dbReference type="EMBL" id="REGN01000289">
    <property type="protein sequence ID" value="RNA42983.1"/>
    <property type="molecule type" value="Genomic_DNA"/>
</dbReference>
<protein>
    <submittedName>
        <fullName evidence="1">Uncharacterized protein</fullName>
    </submittedName>
</protein>
<sequence length="89" mass="10440">MSKRIDYMETNMTKRIDYMETNIAKKIDNLGTILTKRIDYMETNIAKKIDNLGTRILFFYESRAPLNVPSINFPTYFNQTTFNGSNSQK</sequence>
<proteinExistence type="predicted"/>
<name>A0A3M7T4I5_BRAPC</name>
<comment type="caution">
    <text evidence="1">The sequence shown here is derived from an EMBL/GenBank/DDBJ whole genome shotgun (WGS) entry which is preliminary data.</text>
</comment>
<gene>
    <name evidence="1" type="ORF">BpHYR1_008496</name>
</gene>
<reference evidence="1 2" key="1">
    <citation type="journal article" date="2018" name="Sci. Rep.">
        <title>Genomic signatures of local adaptation to the degree of environmental predictability in rotifers.</title>
        <authorList>
            <person name="Franch-Gras L."/>
            <person name="Hahn C."/>
            <person name="Garcia-Roger E.M."/>
            <person name="Carmona M.J."/>
            <person name="Serra M."/>
            <person name="Gomez A."/>
        </authorList>
    </citation>
    <scope>NUCLEOTIDE SEQUENCE [LARGE SCALE GENOMIC DNA]</scope>
    <source>
        <strain evidence="1">HYR1</strain>
    </source>
</reference>
<keyword evidence="2" id="KW-1185">Reference proteome</keyword>
<organism evidence="1 2">
    <name type="scientific">Brachionus plicatilis</name>
    <name type="common">Marine rotifer</name>
    <name type="synonym">Brachionus muelleri</name>
    <dbReference type="NCBI Taxonomy" id="10195"/>
    <lineage>
        <taxon>Eukaryota</taxon>
        <taxon>Metazoa</taxon>
        <taxon>Spiralia</taxon>
        <taxon>Gnathifera</taxon>
        <taxon>Rotifera</taxon>
        <taxon>Eurotatoria</taxon>
        <taxon>Monogononta</taxon>
        <taxon>Pseudotrocha</taxon>
        <taxon>Ploima</taxon>
        <taxon>Brachionidae</taxon>
        <taxon>Brachionus</taxon>
    </lineage>
</organism>
<evidence type="ECO:0000313" key="1">
    <source>
        <dbReference type="EMBL" id="RNA42983.1"/>
    </source>
</evidence>